<dbReference type="GO" id="GO:0009927">
    <property type="term" value="F:histidine phosphotransfer kinase activity"/>
    <property type="evidence" value="ECO:0000318"/>
    <property type="project" value="GO_Central"/>
</dbReference>
<keyword evidence="1" id="KW-0963">Cytoplasm</keyword>
<evidence type="ECO:0000256" key="1">
    <source>
        <dbReference type="ARBA" id="ARBA00022490"/>
    </source>
</evidence>
<evidence type="ECO:0000313" key="8">
    <source>
        <dbReference type="RefSeq" id="XP_016443464.1"/>
    </source>
</evidence>
<feature type="modified residue" description="Phosphohistidine" evidence="5">
    <location>
        <position position="80"/>
    </location>
</feature>
<dbReference type="PaxDb" id="4097-A0A1S3XUA9"/>
<dbReference type="GO" id="GO:0005829">
    <property type="term" value="C:cytosol"/>
    <property type="evidence" value="ECO:0007669"/>
    <property type="project" value="UniProtKB-SubCell"/>
</dbReference>
<dbReference type="SUPFAM" id="SSF47226">
    <property type="entry name" value="Histidine-containing phosphotransfer domain, HPT domain"/>
    <property type="match status" value="1"/>
</dbReference>
<comment type="function">
    <text evidence="6">Functions as a two-component phosphorelay mediators between cytokinin sensor histidine kinases and response regulators (B-type ARRs). Plays an important role in propagating cytokinin signal transduction.</text>
</comment>
<evidence type="ECO:0000259" key="7">
    <source>
        <dbReference type="PROSITE" id="PS50894"/>
    </source>
</evidence>
<dbReference type="GO" id="GO:0000160">
    <property type="term" value="P:phosphorelay signal transduction system"/>
    <property type="evidence" value="ECO:0000318"/>
    <property type="project" value="GO_Central"/>
</dbReference>
<name>A0A1S3XUA9_TOBAC</name>
<dbReference type="OrthoDB" id="1673781at2759"/>
<organism evidence="8">
    <name type="scientific">Nicotiana tabacum</name>
    <name type="common">Common tobacco</name>
    <dbReference type="NCBI Taxonomy" id="4097"/>
    <lineage>
        <taxon>Eukaryota</taxon>
        <taxon>Viridiplantae</taxon>
        <taxon>Streptophyta</taxon>
        <taxon>Embryophyta</taxon>
        <taxon>Tracheophyta</taxon>
        <taxon>Spermatophyta</taxon>
        <taxon>Magnoliopsida</taxon>
        <taxon>eudicotyledons</taxon>
        <taxon>Gunneridae</taxon>
        <taxon>Pentapetalae</taxon>
        <taxon>asterids</taxon>
        <taxon>lamiids</taxon>
        <taxon>Solanales</taxon>
        <taxon>Solanaceae</taxon>
        <taxon>Nicotianoideae</taxon>
        <taxon>Nicotianeae</taxon>
        <taxon>Nicotiana</taxon>
    </lineage>
</organism>
<gene>
    <name evidence="8" type="primary">LOC107768827</name>
</gene>
<dbReference type="RefSeq" id="XP_016443464.1">
    <property type="nucleotide sequence ID" value="XM_016587978.1"/>
</dbReference>
<reference evidence="8" key="1">
    <citation type="submission" date="2025-08" db="UniProtKB">
        <authorList>
            <consortium name="RefSeq"/>
        </authorList>
    </citation>
    <scope>IDENTIFICATION</scope>
</reference>
<dbReference type="PANTHER" id="PTHR28242">
    <property type="entry name" value="PHOSPHORELAY INTERMEDIATE PROTEIN YPD1"/>
    <property type="match status" value="1"/>
</dbReference>
<dbReference type="InterPro" id="IPR036641">
    <property type="entry name" value="HPT_dom_sf"/>
</dbReference>
<dbReference type="GO" id="GO:0009736">
    <property type="term" value="P:cytokinin-activated signaling pathway"/>
    <property type="evidence" value="ECO:0000318"/>
    <property type="project" value="GO_Central"/>
</dbReference>
<evidence type="ECO:0000256" key="6">
    <source>
        <dbReference type="RuleBase" id="RU369004"/>
    </source>
</evidence>
<dbReference type="GO" id="GO:0005737">
    <property type="term" value="C:cytoplasm"/>
    <property type="evidence" value="ECO:0000318"/>
    <property type="project" value="GO_Central"/>
</dbReference>
<dbReference type="GO" id="GO:0043424">
    <property type="term" value="F:protein histidine kinase binding"/>
    <property type="evidence" value="ECO:0000318"/>
    <property type="project" value="GO_Central"/>
</dbReference>
<accession>A0A1S3XUA9</accession>
<feature type="domain" description="HPt" evidence="7">
    <location>
        <begin position="39"/>
        <end position="144"/>
    </location>
</feature>
<dbReference type="GO" id="GO:0005634">
    <property type="term" value="C:nucleus"/>
    <property type="evidence" value="ECO:0000318"/>
    <property type="project" value="GO_Central"/>
</dbReference>
<dbReference type="Pfam" id="PF01627">
    <property type="entry name" value="Hpt"/>
    <property type="match status" value="1"/>
</dbReference>
<dbReference type="InterPro" id="IPR008207">
    <property type="entry name" value="Sig_transdc_His_kin_Hpt_dom"/>
</dbReference>
<evidence type="ECO:0000256" key="3">
    <source>
        <dbReference type="ARBA" id="ARBA00023012"/>
    </source>
</evidence>
<dbReference type="CDD" id="cd00088">
    <property type="entry name" value="HPT"/>
    <property type="match status" value="1"/>
</dbReference>
<evidence type="ECO:0000256" key="2">
    <source>
        <dbReference type="ARBA" id="ARBA00022864"/>
    </source>
</evidence>
<sequence length="152" mass="17329">MEIVGKLQKQFIDFINALYHEGFLDDQFLQLQKLQDESSPDFVFEVVTLFFEDSEKIINNLAATLQQQVVDFKQVDSHVHQFKGSSSSVGAQRVTNACIAFRNFCEQKNLEGCVQCLQHAKHEYFLVKNKLETLFRLEQQILAAGGTVPVLS</sequence>
<comment type="domain">
    <text evidence="6">Histidine-containing phosphotransfer domain (HPt) contains an active histidine that mediates the phosphotransfer.</text>
</comment>
<comment type="subcellular location">
    <subcellularLocation>
        <location evidence="6">Cytoplasm</location>
        <location evidence="6">Cytosol</location>
    </subcellularLocation>
    <subcellularLocation>
        <location evidence="6">Nucleus</location>
    </subcellularLocation>
</comment>
<dbReference type="InterPro" id="IPR045871">
    <property type="entry name" value="AHP1-5/YPD1"/>
</dbReference>
<dbReference type="PANTHER" id="PTHR28242:SF13">
    <property type="entry name" value="HISTIDINE-CONTAINING PHOSPHOTRANSFER PROTEIN 5"/>
    <property type="match status" value="1"/>
</dbReference>
<keyword evidence="3 6" id="KW-0902">Two-component regulatory system</keyword>
<evidence type="ECO:0000256" key="4">
    <source>
        <dbReference type="ARBA" id="ARBA00023242"/>
    </source>
</evidence>
<protein>
    <recommendedName>
        <fullName evidence="6">Histidine-containing phosphotransfer protein</fullName>
    </recommendedName>
</protein>
<dbReference type="KEGG" id="nta:107768827"/>
<dbReference type="OMA" id="RNYCEAH"/>
<dbReference type="Gene3D" id="1.20.120.160">
    <property type="entry name" value="HPT domain"/>
    <property type="match status" value="1"/>
</dbReference>
<keyword evidence="2 6" id="KW-0932">Cytokinin signaling pathway</keyword>
<keyword evidence="5" id="KW-0597">Phosphoprotein</keyword>
<dbReference type="PROSITE" id="PS50894">
    <property type="entry name" value="HPT"/>
    <property type="match status" value="1"/>
</dbReference>
<proteinExistence type="predicted"/>
<evidence type="ECO:0000256" key="5">
    <source>
        <dbReference type="PROSITE-ProRule" id="PRU00110"/>
    </source>
</evidence>
<keyword evidence="4" id="KW-0539">Nucleus</keyword>
<dbReference type="AlphaFoldDB" id="A0A1S3XUA9"/>
<dbReference type="STRING" id="4097.A0A1S3XUA9"/>
<dbReference type="FunFam" id="1.20.120.160:FF:000001">
    <property type="entry name" value="Histidine-containing phosphotransfer protein 1"/>
    <property type="match status" value="1"/>
</dbReference>
<dbReference type="SMR" id="A0A1S3XUA9"/>